<dbReference type="AlphaFoldDB" id="A0A0R1W2L7"/>
<dbReference type="GO" id="GO:0042732">
    <property type="term" value="P:D-xylose metabolic process"/>
    <property type="evidence" value="ECO:0007669"/>
    <property type="project" value="UniProtKB-KW"/>
</dbReference>
<accession>A0A0R1W2L7</accession>
<dbReference type="SUPFAM" id="SSF53067">
    <property type="entry name" value="Actin-like ATPase domain"/>
    <property type="match status" value="1"/>
</dbReference>
<dbReference type="InterPro" id="IPR036388">
    <property type="entry name" value="WH-like_DNA-bd_sf"/>
</dbReference>
<dbReference type="GO" id="GO:0016301">
    <property type="term" value="F:kinase activity"/>
    <property type="evidence" value="ECO:0007669"/>
    <property type="project" value="UniProtKB-KW"/>
</dbReference>
<keyword evidence="4" id="KW-0418">Kinase</keyword>
<dbReference type="InterPro" id="IPR036390">
    <property type="entry name" value="WH_DNA-bd_sf"/>
</dbReference>
<dbReference type="SUPFAM" id="SSF46785">
    <property type="entry name" value="Winged helix' DNA-binding domain"/>
    <property type="match status" value="1"/>
</dbReference>
<dbReference type="Proteomes" id="UP000051820">
    <property type="component" value="Unassembled WGS sequence"/>
</dbReference>
<comment type="caution">
    <text evidence="4">The sequence shown here is derived from an EMBL/GenBank/DDBJ whole genome shotgun (WGS) entry which is preliminary data.</text>
</comment>
<gene>
    <name evidence="4" type="ORF">FD16_GL000482</name>
</gene>
<dbReference type="PATRIC" id="fig|1423807.3.peg.490"/>
<evidence type="ECO:0000256" key="3">
    <source>
        <dbReference type="ARBA" id="ARBA00022629"/>
    </source>
</evidence>
<dbReference type="InterPro" id="IPR000600">
    <property type="entry name" value="ROK"/>
</dbReference>
<keyword evidence="3" id="KW-0119">Carbohydrate metabolism</keyword>
<dbReference type="eggNOG" id="COG1940">
    <property type="taxonomic scope" value="Bacteria"/>
</dbReference>
<keyword evidence="4" id="KW-0808">Transferase</keyword>
<keyword evidence="3" id="KW-0859">Xylose metabolism</keyword>
<dbReference type="PANTHER" id="PTHR18964:SF149">
    <property type="entry name" value="BIFUNCTIONAL UDP-N-ACETYLGLUCOSAMINE 2-EPIMERASE_N-ACETYLMANNOSAMINE KINASE"/>
    <property type="match status" value="1"/>
</dbReference>
<evidence type="ECO:0000313" key="4">
    <source>
        <dbReference type="EMBL" id="KRM11813.1"/>
    </source>
</evidence>
<dbReference type="Gene3D" id="3.30.420.40">
    <property type="match status" value="2"/>
</dbReference>
<dbReference type="InterPro" id="IPR043129">
    <property type="entry name" value="ATPase_NBD"/>
</dbReference>
<keyword evidence="5" id="KW-1185">Reference proteome</keyword>
<organism evidence="4 5">
    <name type="scientific">Paucilactobacillus suebicus DSM 5007 = KCTC 3549</name>
    <dbReference type="NCBI Taxonomy" id="1423807"/>
    <lineage>
        <taxon>Bacteria</taxon>
        <taxon>Bacillati</taxon>
        <taxon>Bacillota</taxon>
        <taxon>Bacilli</taxon>
        <taxon>Lactobacillales</taxon>
        <taxon>Lactobacillaceae</taxon>
        <taxon>Paucilactobacillus</taxon>
    </lineage>
</organism>
<reference evidence="4 5" key="1">
    <citation type="journal article" date="2015" name="Genome Announc.">
        <title>Expanding the biotechnology potential of lactobacilli through comparative genomics of 213 strains and associated genera.</title>
        <authorList>
            <person name="Sun Z."/>
            <person name="Harris H.M."/>
            <person name="McCann A."/>
            <person name="Guo C."/>
            <person name="Argimon S."/>
            <person name="Zhang W."/>
            <person name="Yang X."/>
            <person name="Jeffery I.B."/>
            <person name="Cooney J.C."/>
            <person name="Kagawa T.F."/>
            <person name="Liu W."/>
            <person name="Song Y."/>
            <person name="Salvetti E."/>
            <person name="Wrobel A."/>
            <person name="Rasinkangas P."/>
            <person name="Parkhill J."/>
            <person name="Rea M.C."/>
            <person name="O'Sullivan O."/>
            <person name="Ritari J."/>
            <person name="Douillard F.P."/>
            <person name="Paul Ross R."/>
            <person name="Yang R."/>
            <person name="Briner A.E."/>
            <person name="Felis G.E."/>
            <person name="de Vos W.M."/>
            <person name="Barrangou R."/>
            <person name="Klaenhammer T.R."/>
            <person name="Caufield P.W."/>
            <person name="Cui Y."/>
            <person name="Zhang H."/>
            <person name="O'Toole P.W."/>
        </authorList>
    </citation>
    <scope>NUCLEOTIDE SEQUENCE [LARGE SCALE GENOMIC DNA]</scope>
    <source>
        <strain evidence="4 5">DSM 5007</strain>
    </source>
</reference>
<comment type="function">
    <text evidence="1">Transcriptional repressor of xylose-utilizing enzymes.</text>
</comment>
<dbReference type="EMBL" id="AZGF01000014">
    <property type="protein sequence ID" value="KRM11813.1"/>
    <property type="molecule type" value="Genomic_DNA"/>
</dbReference>
<dbReference type="RefSeq" id="WP_010622654.1">
    <property type="nucleotide sequence ID" value="NZ_AZGF01000014.1"/>
</dbReference>
<evidence type="ECO:0000256" key="1">
    <source>
        <dbReference type="ARBA" id="ARBA00002486"/>
    </source>
</evidence>
<name>A0A0R1W2L7_9LACO</name>
<evidence type="ECO:0000313" key="5">
    <source>
        <dbReference type="Proteomes" id="UP000051820"/>
    </source>
</evidence>
<sequence length="409" mass="45766">MAFLDEIPIDSQIINPRLLHEHNLHAVLARILNEQPVSRASLAQQMNTTRSSITVLFRELESAGYVVELGEGSVGENGGRKPVMVAINDDYGYSVSIDFGIHEMLIVSNDLSGHVLTFHKSNTDGKSIESILDMIENQLKMLKSQDQTDHGLLGLSFVIHGPVVDNQVINSPFLDMHDLDLAAYFEERYHVQVIQENEANLVAICARDFHSNPGQTRNLLAISIHRGLGAGTIANHQLYHGDGGGAGEIGHVIATSKDNQQMSYKAEDFCSEEAVVKKVLGRRIVSQLNRDKIASLYQQHDTKTVKVLNEFTAHLAQLIINSSKYYDPDQIFISSCLIDTIPSLLSDINRQYRDRLSEQLLPIPIIQMRRAEFSSIWGAFSLITRRVLNLEHAELMFHRPSDNGMCTEK</sequence>
<dbReference type="Gene3D" id="1.10.10.10">
    <property type="entry name" value="Winged helix-like DNA-binding domain superfamily/Winged helix DNA-binding domain"/>
    <property type="match status" value="1"/>
</dbReference>
<protein>
    <submittedName>
        <fullName evidence="4">Transcriptional regulator sugar kinase, xylose operon regulator</fullName>
    </submittedName>
</protein>
<evidence type="ECO:0000256" key="2">
    <source>
        <dbReference type="ARBA" id="ARBA00006479"/>
    </source>
</evidence>
<proteinExistence type="inferred from homology"/>
<dbReference type="OrthoDB" id="9796533at2"/>
<comment type="similarity">
    <text evidence="2">Belongs to the ROK (NagC/XylR) family.</text>
</comment>
<dbReference type="STRING" id="1423807.FD16_GL000482"/>
<dbReference type="PANTHER" id="PTHR18964">
    <property type="entry name" value="ROK (REPRESSOR, ORF, KINASE) FAMILY"/>
    <property type="match status" value="1"/>
</dbReference>
<dbReference type="Pfam" id="PF00480">
    <property type="entry name" value="ROK"/>
    <property type="match status" value="1"/>
</dbReference>